<evidence type="ECO:0000313" key="5">
    <source>
        <dbReference type="EMBL" id="AVM02348.1"/>
    </source>
</evidence>
<dbReference type="PROSITE" id="PS00122">
    <property type="entry name" value="CARBOXYLESTERASE_B_1"/>
    <property type="match status" value="1"/>
</dbReference>
<sequence>MSVKVAVVTDTRCPSQGTLETVSEEAVIVDTVFGPVSGTRTGGVDNWRGVPYAAPPVGDLRWRRSRDPQPWTEVRDATAFGHVCPQPAMPVIDLGAGTTSDEDCLHLNIWSPTGAAEDGDRHAVMVWLHGGAYICGAGSQPLYDGTALVRASVEEDVPAVVVTINYRMGAFGFAEFGDLPGTDGAFDTNCGLSDVVQALRWVQRNIERFGGDPDRVTVFGESAGGGIVTTLLAMPAAKGLFARAIAQSSPATSVYDRERGARYGELFLEEVHAPDPPTPDALRRLPVAALVSAGTRVFNRVPSEFPGTIAYAPMIDGDLVPRDPMEAIRDGDAHDVPLMIGTNRDETSLFKWMKTPLMPVTEQQVQAMFELIAQEQPELAIPGVDDVAVAYGGESRIPGRNGARFMGISRDLAFRMPAVWIAEAHSRHAPVHLYRYDWATPLFRVLGIGATHATELPYIWGNPASTKADISYRLGGRKTGSRVRRRMQERWLGFADDGDPVSSDSPAQWKPYTNQEQHSLLIGATDTAVTELDRNLLRAWGSDALGFR</sequence>
<dbReference type="PANTHER" id="PTHR11559">
    <property type="entry name" value="CARBOXYLESTERASE"/>
    <property type="match status" value="1"/>
</dbReference>
<dbReference type="EC" id="3.1.1.-" evidence="3"/>
<dbReference type="Gene3D" id="3.40.50.1820">
    <property type="entry name" value="alpha/beta hydrolase"/>
    <property type="match status" value="1"/>
</dbReference>
<accession>A0A2S0KKZ1</accession>
<keyword evidence="6" id="KW-1185">Reference proteome</keyword>
<dbReference type="Proteomes" id="UP000239814">
    <property type="component" value="Chromosome"/>
</dbReference>
<gene>
    <name evidence="5" type="ORF">C6V83_17325</name>
</gene>
<evidence type="ECO:0000259" key="4">
    <source>
        <dbReference type="Pfam" id="PF00135"/>
    </source>
</evidence>
<dbReference type="InterPro" id="IPR002018">
    <property type="entry name" value="CarbesteraseB"/>
</dbReference>
<evidence type="ECO:0000256" key="3">
    <source>
        <dbReference type="RuleBase" id="RU361235"/>
    </source>
</evidence>
<comment type="similarity">
    <text evidence="1 3">Belongs to the type-B carboxylesterase/lipase family.</text>
</comment>
<protein>
    <recommendedName>
        <fullName evidence="3">Carboxylic ester hydrolase</fullName>
        <ecNumber evidence="3">3.1.1.-</ecNumber>
    </recommendedName>
</protein>
<dbReference type="KEGG" id="git:C6V83_17325"/>
<evidence type="ECO:0000256" key="1">
    <source>
        <dbReference type="ARBA" id="ARBA00005964"/>
    </source>
</evidence>
<dbReference type="GO" id="GO:0016787">
    <property type="term" value="F:hydrolase activity"/>
    <property type="evidence" value="ECO:0007669"/>
    <property type="project" value="UniProtKB-KW"/>
</dbReference>
<proteinExistence type="inferred from homology"/>
<dbReference type="AlphaFoldDB" id="A0A2S0KKZ1"/>
<evidence type="ECO:0000256" key="2">
    <source>
        <dbReference type="ARBA" id="ARBA00022801"/>
    </source>
</evidence>
<dbReference type="InterPro" id="IPR050309">
    <property type="entry name" value="Type-B_Carboxylest/Lipase"/>
</dbReference>
<dbReference type="InterPro" id="IPR019826">
    <property type="entry name" value="Carboxylesterase_B_AS"/>
</dbReference>
<dbReference type="SUPFAM" id="SSF53474">
    <property type="entry name" value="alpha/beta-Hydrolases"/>
    <property type="match status" value="1"/>
</dbReference>
<name>A0A2S0KKZ1_9ACTN</name>
<dbReference type="OrthoDB" id="3199405at2"/>
<keyword evidence="2 3" id="KW-0378">Hydrolase</keyword>
<dbReference type="EMBL" id="CP027433">
    <property type="protein sequence ID" value="AVM02348.1"/>
    <property type="molecule type" value="Genomic_DNA"/>
</dbReference>
<dbReference type="InterPro" id="IPR029058">
    <property type="entry name" value="AB_hydrolase_fold"/>
</dbReference>
<dbReference type="Pfam" id="PF00135">
    <property type="entry name" value="COesterase"/>
    <property type="match status" value="1"/>
</dbReference>
<organism evidence="5 6">
    <name type="scientific">Gordonia iterans</name>
    <dbReference type="NCBI Taxonomy" id="1004901"/>
    <lineage>
        <taxon>Bacteria</taxon>
        <taxon>Bacillati</taxon>
        <taxon>Actinomycetota</taxon>
        <taxon>Actinomycetes</taxon>
        <taxon>Mycobacteriales</taxon>
        <taxon>Gordoniaceae</taxon>
        <taxon>Gordonia</taxon>
    </lineage>
</organism>
<feature type="domain" description="Carboxylesterase type B" evidence="4">
    <location>
        <begin position="27"/>
        <end position="530"/>
    </location>
</feature>
<evidence type="ECO:0000313" key="6">
    <source>
        <dbReference type="Proteomes" id="UP000239814"/>
    </source>
</evidence>
<reference evidence="5 6" key="1">
    <citation type="submission" date="2018-03" db="EMBL/GenBank/DDBJ databases">
        <title>Characteristics and genome of n-alkane degrading marine bacteria Gordonia iterans isolated from crude oil contaminated in Tae-an, South Korea.</title>
        <authorList>
            <person name="Lee S.-S."/>
            <person name="Kim H."/>
        </authorList>
    </citation>
    <scope>NUCLEOTIDE SEQUENCE [LARGE SCALE GENOMIC DNA]</scope>
    <source>
        <strain evidence="5 6">Co17</strain>
    </source>
</reference>